<dbReference type="EMBL" id="CP075150">
    <property type="protein sequence ID" value="UTX43008.1"/>
    <property type="molecule type" value="Genomic_DNA"/>
</dbReference>
<feature type="transmembrane region" description="Helical" evidence="6">
    <location>
        <begin position="122"/>
        <end position="140"/>
    </location>
</feature>
<sequence length="404" mass="44343">MKSGLSVTSAIVTMVTSMMGTGINYMPYAFKSVGYIRGILLINSVGILTFFSLYAISIAANRSKDPNPTYSSLSTRISKYLKVLVDMSIFSSCFGVNIVFYRYLTELIMMMLPVDTYVEHEVGRKIIIGVLAIPFLLLSLKKDLSSLKVTSYITVASVTYLAVLMGGYCLFIGGKCAEEPIQRFGSNFSKGISCFMLALSCQANMVKTYTELEHKSPGSIIKVAMGASFFGTLIYGSVGLCGYIVFGHSIRSSIIDILVDPKSNINAYLMNNTIDKYALSSRIACVGAMLVLFGAFPVQMNPLVGIPLSYFVREGRDASATRKKVVFILMLMFLSLGMIEKLNIDTILQMVGATAVNLVSFTYPSIYYLYFGKRMDLMSVLSVAVCIGSILSMVYMSYNIICSQ</sequence>
<feature type="transmembrane region" description="Helical" evidence="6">
    <location>
        <begin position="38"/>
        <end position="60"/>
    </location>
</feature>
<feature type="transmembrane region" description="Helical" evidence="6">
    <location>
        <begin position="152"/>
        <end position="173"/>
    </location>
</feature>
<feature type="domain" description="Amino acid transporter transmembrane" evidence="7">
    <location>
        <begin position="5"/>
        <end position="401"/>
    </location>
</feature>
<feature type="transmembrane region" description="Helical" evidence="6">
    <location>
        <begin position="325"/>
        <end position="344"/>
    </location>
</feature>
<feature type="transmembrane region" description="Helical" evidence="6">
    <location>
        <begin position="6"/>
        <end position="26"/>
    </location>
</feature>
<feature type="transmembrane region" description="Helical" evidence="6">
    <location>
        <begin position="223"/>
        <end position="246"/>
    </location>
</feature>
<evidence type="ECO:0000313" key="9">
    <source>
        <dbReference type="Proteomes" id="UP001059546"/>
    </source>
</evidence>
<name>A0A9Q9CBX0_ENCHE</name>
<dbReference type="GO" id="GO:0015179">
    <property type="term" value="F:L-amino acid transmembrane transporter activity"/>
    <property type="evidence" value="ECO:0007669"/>
    <property type="project" value="TreeGrafter"/>
</dbReference>
<evidence type="ECO:0000313" key="8">
    <source>
        <dbReference type="EMBL" id="UTX43008.1"/>
    </source>
</evidence>
<dbReference type="GO" id="GO:0016020">
    <property type="term" value="C:membrane"/>
    <property type="evidence" value="ECO:0007669"/>
    <property type="project" value="UniProtKB-SubCell"/>
</dbReference>
<feature type="transmembrane region" description="Helical" evidence="6">
    <location>
        <begin position="350"/>
        <end position="370"/>
    </location>
</feature>
<keyword evidence="4 6" id="KW-1133">Transmembrane helix</keyword>
<keyword evidence="5 6" id="KW-0472">Membrane</keyword>
<keyword evidence="3 6" id="KW-0812">Transmembrane</keyword>
<evidence type="ECO:0000256" key="1">
    <source>
        <dbReference type="ARBA" id="ARBA00004141"/>
    </source>
</evidence>
<reference evidence="8" key="1">
    <citation type="submission" date="2021-05" db="EMBL/GenBank/DDBJ databases">
        <title>Encephalitozoon hellem ATCC 50604 Complete Genome.</title>
        <authorList>
            <person name="Mascarenhas dos Santos A.C."/>
            <person name="Julian A.T."/>
            <person name="Pombert J.-F."/>
        </authorList>
    </citation>
    <scope>NUCLEOTIDE SEQUENCE</scope>
    <source>
        <strain evidence="8">ATCC 50604</strain>
    </source>
</reference>
<feature type="transmembrane region" description="Helical" evidence="6">
    <location>
        <begin position="80"/>
        <end position="101"/>
    </location>
</feature>
<feature type="transmembrane region" description="Helical" evidence="6">
    <location>
        <begin position="279"/>
        <end position="304"/>
    </location>
</feature>
<evidence type="ECO:0000256" key="6">
    <source>
        <dbReference type="SAM" id="Phobius"/>
    </source>
</evidence>
<accession>A0A9Q9CBX0</accession>
<organism evidence="8 9">
    <name type="scientific">Encephalitozoon hellem</name>
    <name type="common">Microsporidian parasite</name>
    <dbReference type="NCBI Taxonomy" id="27973"/>
    <lineage>
        <taxon>Eukaryota</taxon>
        <taxon>Fungi</taxon>
        <taxon>Fungi incertae sedis</taxon>
        <taxon>Microsporidia</taxon>
        <taxon>Unikaryonidae</taxon>
        <taxon>Encephalitozoon</taxon>
    </lineage>
</organism>
<dbReference type="Proteomes" id="UP001059546">
    <property type="component" value="Chromosome IV"/>
</dbReference>
<dbReference type="PANTHER" id="PTHR22950">
    <property type="entry name" value="AMINO ACID TRANSPORTER"/>
    <property type="match status" value="1"/>
</dbReference>
<evidence type="ECO:0000259" key="7">
    <source>
        <dbReference type="Pfam" id="PF01490"/>
    </source>
</evidence>
<evidence type="ECO:0000256" key="2">
    <source>
        <dbReference type="ARBA" id="ARBA00008066"/>
    </source>
</evidence>
<gene>
    <name evidence="8" type="ORF">GPU96_04g07410</name>
</gene>
<evidence type="ECO:0000256" key="4">
    <source>
        <dbReference type="ARBA" id="ARBA00022989"/>
    </source>
</evidence>
<dbReference type="InterPro" id="IPR013057">
    <property type="entry name" value="AA_transpt_TM"/>
</dbReference>
<protein>
    <submittedName>
        <fullName evidence="8">Transmembrane amino acid transporter protein</fullName>
    </submittedName>
</protein>
<comment type="subcellular location">
    <subcellularLocation>
        <location evidence="1">Membrane</location>
        <topology evidence="1">Multi-pass membrane protein</topology>
    </subcellularLocation>
</comment>
<dbReference type="Pfam" id="PF01490">
    <property type="entry name" value="Aa_trans"/>
    <property type="match status" value="1"/>
</dbReference>
<proteinExistence type="inferred from homology"/>
<comment type="similarity">
    <text evidence="2">Belongs to the amino acid/polyamine transporter 2 family.</text>
</comment>
<feature type="transmembrane region" description="Helical" evidence="6">
    <location>
        <begin position="377"/>
        <end position="398"/>
    </location>
</feature>
<evidence type="ECO:0000256" key="5">
    <source>
        <dbReference type="ARBA" id="ARBA00023136"/>
    </source>
</evidence>
<dbReference type="AlphaFoldDB" id="A0A9Q9CBX0"/>
<evidence type="ECO:0000256" key="3">
    <source>
        <dbReference type="ARBA" id="ARBA00022692"/>
    </source>
</evidence>